<dbReference type="OrthoDB" id="45256at2759"/>
<dbReference type="InterPro" id="IPR033421">
    <property type="entry name" value="Rit1_DUSP-like"/>
</dbReference>
<dbReference type="Pfam" id="PF17184">
    <property type="entry name" value="Rit1_C"/>
    <property type="match status" value="1"/>
</dbReference>
<dbReference type="InterPro" id="IPR033449">
    <property type="entry name" value="Rit1_N"/>
</dbReference>
<keyword evidence="4" id="KW-1185">Reference proteome</keyword>
<organism evidence="3 4">
    <name type="scientific">Suillus placidus</name>
    <dbReference type="NCBI Taxonomy" id="48579"/>
    <lineage>
        <taxon>Eukaryota</taxon>
        <taxon>Fungi</taxon>
        <taxon>Dikarya</taxon>
        <taxon>Basidiomycota</taxon>
        <taxon>Agaricomycotina</taxon>
        <taxon>Agaricomycetes</taxon>
        <taxon>Agaricomycetidae</taxon>
        <taxon>Boletales</taxon>
        <taxon>Suillineae</taxon>
        <taxon>Suillaceae</taxon>
        <taxon>Suillus</taxon>
    </lineage>
</organism>
<name>A0A9P7D778_9AGAM</name>
<evidence type="ECO:0000313" key="3">
    <source>
        <dbReference type="EMBL" id="KAG1781979.1"/>
    </source>
</evidence>
<evidence type="ECO:0000313" key="4">
    <source>
        <dbReference type="Proteomes" id="UP000714275"/>
    </source>
</evidence>
<dbReference type="PANTHER" id="PTHR31811">
    <property type="entry name" value="TRNA A64-2'-O-RIBOSYLPHOSPHATE TRANSFERASE"/>
    <property type="match status" value="1"/>
</dbReference>
<feature type="domain" description="Rit1 DUSP-like" evidence="1">
    <location>
        <begin position="351"/>
        <end position="462"/>
    </location>
</feature>
<gene>
    <name evidence="3" type="ORF">EV702DRAFT_961694</name>
</gene>
<protein>
    <submittedName>
        <fullName evidence="3">tRNA A64-2'-O-ribosylphosphate transferase</fullName>
    </submittedName>
</protein>
<dbReference type="GO" id="GO:0019988">
    <property type="term" value="P:charged-tRNA amino acid modification"/>
    <property type="evidence" value="ECO:0007669"/>
    <property type="project" value="InterPro"/>
</dbReference>
<dbReference type="EMBL" id="JABBWD010000004">
    <property type="protein sequence ID" value="KAG1781979.1"/>
    <property type="molecule type" value="Genomic_DNA"/>
</dbReference>
<sequence>MGHKDGASLAFSELRKESQDLYNRIHSIAEDAGFVDQVYRSYPRLPLIPNMRCGAWYTNPDTASNERAYFKSTDGHTGNWSFNLRRPNLHLLSLICAHAGLLLVDSTRAGKRIPDALSKTVPIWCAVINRAILKSTSNTNVNTDADAWNTKLYTPPGVVSAQEHDQIEKKLDGWADDLVASFYVLPKLQYPLRPIWITPSTTIFPKFPDTDAERRFYPIICISASKQVLDGMERRITGFAYIQGSGDDHELWSMGLTPAQFWKHKQTLLHANRNELPTLVQVLTSSQNTHSARTDLNSNASFHPTPIHHVHGRLSICTTHDVSFSLDNEFAVVYLSSTEETPPALKDHPHILYIQTPRGKKGQHHFLHSVLPQAIPFIFLHLQKTCRVCIACETSTDTSIGVALAALTKFFDDSGEFCGEHERERESVLSKDDIKTRLHWIITSCPQANPSRTTLKRVNEFLLSPPEFLFSPQNFVSPSGAPPDAS</sequence>
<dbReference type="Pfam" id="PF04179">
    <property type="entry name" value="Init_tRNA_PT"/>
    <property type="match status" value="1"/>
</dbReference>
<proteinExistence type="predicted"/>
<dbReference type="PIRSF" id="PIRSF007747">
    <property type="entry name" value="Ribosyl_Ptfrase"/>
    <property type="match status" value="1"/>
</dbReference>
<dbReference type="PANTHER" id="PTHR31811:SF0">
    <property type="entry name" value="TRNA A64-2'-O-RIBOSYLPHOSPHATE TRANSFERASE"/>
    <property type="match status" value="1"/>
</dbReference>
<feature type="domain" description="Rit1 N-terminal" evidence="2">
    <location>
        <begin position="14"/>
        <end position="283"/>
    </location>
</feature>
<dbReference type="InterPro" id="IPR007306">
    <property type="entry name" value="Rit1"/>
</dbReference>
<dbReference type="AlphaFoldDB" id="A0A9P7D778"/>
<dbReference type="GO" id="GO:0005737">
    <property type="term" value="C:cytoplasm"/>
    <property type="evidence" value="ECO:0007669"/>
    <property type="project" value="TreeGrafter"/>
</dbReference>
<comment type="caution">
    <text evidence="3">The sequence shown here is derived from an EMBL/GenBank/DDBJ whole genome shotgun (WGS) entry which is preliminary data.</text>
</comment>
<evidence type="ECO:0000259" key="1">
    <source>
        <dbReference type="Pfam" id="PF04179"/>
    </source>
</evidence>
<reference evidence="3" key="1">
    <citation type="journal article" date="2020" name="New Phytol.">
        <title>Comparative genomics reveals dynamic genome evolution in host specialist ectomycorrhizal fungi.</title>
        <authorList>
            <person name="Lofgren L.A."/>
            <person name="Nguyen N.H."/>
            <person name="Vilgalys R."/>
            <person name="Ruytinx J."/>
            <person name="Liao H.L."/>
            <person name="Branco S."/>
            <person name="Kuo A."/>
            <person name="LaButti K."/>
            <person name="Lipzen A."/>
            <person name="Andreopoulos W."/>
            <person name="Pangilinan J."/>
            <person name="Riley R."/>
            <person name="Hundley H."/>
            <person name="Na H."/>
            <person name="Barry K."/>
            <person name="Grigoriev I.V."/>
            <person name="Stajich J.E."/>
            <person name="Kennedy P.G."/>
        </authorList>
    </citation>
    <scope>NUCLEOTIDE SEQUENCE</scope>
    <source>
        <strain evidence="3">DOB743</strain>
    </source>
</reference>
<keyword evidence="3" id="KW-0808">Transferase</keyword>
<dbReference type="Proteomes" id="UP000714275">
    <property type="component" value="Unassembled WGS sequence"/>
</dbReference>
<dbReference type="GO" id="GO:0043399">
    <property type="term" value="F:tRNA adenosine(64)-2'-O-ribosylphosphate transferase activity"/>
    <property type="evidence" value="ECO:0007669"/>
    <property type="project" value="InterPro"/>
</dbReference>
<evidence type="ECO:0000259" key="2">
    <source>
        <dbReference type="Pfam" id="PF17184"/>
    </source>
</evidence>
<accession>A0A9P7D778</accession>